<proteinExistence type="predicted"/>
<feature type="transmembrane region" description="Helical" evidence="1">
    <location>
        <begin position="20"/>
        <end position="43"/>
    </location>
</feature>
<accession>A0A921JXX7</accession>
<keyword evidence="1" id="KW-1133">Transmembrane helix</keyword>
<comment type="caution">
    <text evidence="2">The sequence shown here is derived from an EMBL/GenBank/DDBJ whole genome shotgun (WGS) entry which is preliminary data.</text>
</comment>
<reference evidence="2" key="1">
    <citation type="journal article" date="2021" name="PeerJ">
        <title>Extensive microbial diversity within the chicken gut microbiome revealed by metagenomics and culture.</title>
        <authorList>
            <person name="Gilroy R."/>
            <person name="Ravi A."/>
            <person name="Getino M."/>
            <person name="Pursley I."/>
            <person name="Horton D.L."/>
            <person name="Alikhan N.F."/>
            <person name="Baker D."/>
            <person name="Gharbi K."/>
            <person name="Hall N."/>
            <person name="Watson M."/>
            <person name="Adriaenssens E.M."/>
            <person name="Foster-Nyarko E."/>
            <person name="Jarju S."/>
            <person name="Secka A."/>
            <person name="Antonio M."/>
            <person name="Oren A."/>
            <person name="Chaudhuri R.R."/>
            <person name="La Ragione R."/>
            <person name="Hildebrand F."/>
            <person name="Pallen M.J."/>
        </authorList>
    </citation>
    <scope>NUCLEOTIDE SEQUENCE</scope>
    <source>
        <strain evidence="2">ChiGjej1B1-18357</strain>
    </source>
</reference>
<dbReference type="EMBL" id="DYXM01000103">
    <property type="protein sequence ID" value="HJE90437.1"/>
    <property type="molecule type" value="Genomic_DNA"/>
</dbReference>
<feature type="transmembrane region" description="Helical" evidence="1">
    <location>
        <begin position="55"/>
        <end position="76"/>
    </location>
</feature>
<sequence length="131" mass="14497">MTSRAWDWVPDWGTTVGDGPISSIISAALFIVTFPFMIPALLVTPFFLLESLLQWLVFPFVAVLRMVGLLPVVVWVKVGSQTPYEERVRGWRRAKARSAELGDLARANPSVTTMSAAAMPGVDDPYQYGPR</sequence>
<evidence type="ECO:0000313" key="2">
    <source>
        <dbReference type="EMBL" id="HJE90437.1"/>
    </source>
</evidence>
<dbReference type="Proteomes" id="UP000776650">
    <property type="component" value="Unassembled WGS sequence"/>
</dbReference>
<protein>
    <submittedName>
        <fullName evidence="2">Uncharacterized protein</fullName>
    </submittedName>
</protein>
<keyword evidence="1" id="KW-0812">Transmembrane</keyword>
<organism evidence="2 3">
    <name type="scientific">Dietzia timorensis</name>
    <dbReference type="NCBI Taxonomy" id="499555"/>
    <lineage>
        <taxon>Bacteria</taxon>
        <taxon>Bacillati</taxon>
        <taxon>Actinomycetota</taxon>
        <taxon>Actinomycetes</taxon>
        <taxon>Mycobacteriales</taxon>
        <taxon>Dietziaceae</taxon>
        <taxon>Dietzia</taxon>
    </lineage>
</organism>
<evidence type="ECO:0000313" key="3">
    <source>
        <dbReference type="Proteomes" id="UP000776650"/>
    </source>
</evidence>
<evidence type="ECO:0000256" key="1">
    <source>
        <dbReference type="SAM" id="Phobius"/>
    </source>
</evidence>
<gene>
    <name evidence="2" type="ORF">K8V11_05460</name>
</gene>
<name>A0A921JXX7_9ACTN</name>
<keyword evidence="1" id="KW-0472">Membrane</keyword>
<reference evidence="2" key="2">
    <citation type="submission" date="2021-09" db="EMBL/GenBank/DDBJ databases">
        <authorList>
            <person name="Gilroy R."/>
        </authorList>
    </citation>
    <scope>NUCLEOTIDE SEQUENCE</scope>
    <source>
        <strain evidence="2">ChiGjej1B1-18357</strain>
    </source>
</reference>
<dbReference type="RefSeq" id="WP_303911466.1">
    <property type="nucleotide sequence ID" value="NZ_DYXM01000103.1"/>
</dbReference>
<dbReference type="AlphaFoldDB" id="A0A921JXX7"/>